<protein>
    <recommendedName>
        <fullName evidence="9">glucan 1,3-beta-glucosidase</fullName>
        <ecNumber evidence="9">3.2.1.58</ecNumber>
    </recommendedName>
</protein>
<dbReference type="SUPFAM" id="SSF51445">
    <property type="entry name" value="(Trans)glycosidases"/>
    <property type="match status" value="1"/>
</dbReference>
<dbReference type="InterPro" id="IPR018087">
    <property type="entry name" value="Glyco_hydro_5_CS"/>
</dbReference>
<evidence type="ECO:0000256" key="5">
    <source>
        <dbReference type="ARBA" id="ARBA00022801"/>
    </source>
</evidence>
<dbReference type="InterPro" id="IPR017853">
    <property type="entry name" value="GH"/>
</dbReference>
<feature type="region of interest" description="Disordered" evidence="11">
    <location>
        <begin position="744"/>
        <end position="763"/>
    </location>
</feature>
<evidence type="ECO:0000256" key="9">
    <source>
        <dbReference type="ARBA" id="ARBA00038929"/>
    </source>
</evidence>
<evidence type="ECO:0000259" key="14">
    <source>
        <dbReference type="Pfam" id="PF26434"/>
    </source>
</evidence>
<dbReference type="GeneID" id="92010782"/>
<keyword evidence="6" id="KW-0326">Glycosidase</keyword>
<feature type="region of interest" description="Disordered" evidence="11">
    <location>
        <begin position="404"/>
        <end position="466"/>
    </location>
</feature>
<comment type="caution">
    <text evidence="15">The sequence shown here is derived from an EMBL/GenBank/DDBJ whole genome shotgun (WGS) entry which is preliminary data.</text>
</comment>
<evidence type="ECO:0000256" key="11">
    <source>
        <dbReference type="SAM" id="MobiDB-lite"/>
    </source>
</evidence>
<feature type="region of interest" description="Disordered" evidence="11">
    <location>
        <begin position="681"/>
        <end position="704"/>
    </location>
</feature>
<comment type="subcellular location">
    <subcellularLocation>
        <location evidence="1">Secreted</location>
    </subcellularLocation>
</comment>
<evidence type="ECO:0000259" key="13">
    <source>
        <dbReference type="Pfam" id="PF00150"/>
    </source>
</evidence>
<keyword evidence="5" id="KW-0378">Hydrolase</keyword>
<dbReference type="RefSeq" id="XP_066632221.1">
    <property type="nucleotide sequence ID" value="XM_066778126.1"/>
</dbReference>
<accession>A0ABR3CEX0</accession>
<evidence type="ECO:0000256" key="6">
    <source>
        <dbReference type="ARBA" id="ARBA00023295"/>
    </source>
</evidence>
<feature type="chain" id="PRO_5045280410" description="glucan 1,3-beta-glucosidase" evidence="12">
    <location>
        <begin position="18"/>
        <end position="886"/>
    </location>
</feature>
<comment type="similarity">
    <text evidence="2">Belongs to the glycosyl hydrolase 5 (cellulase A) family.</text>
</comment>
<evidence type="ECO:0000313" key="15">
    <source>
        <dbReference type="EMBL" id="KAL0259192.1"/>
    </source>
</evidence>
<evidence type="ECO:0000256" key="10">
    <source>
        <dbReference type="SAM" id="Coils"/>
    </source>
</evidence>
<keyword evidence="4 12" id="KW-0732">Signal</keyword>
<reference evidence="15 16" key="1">
    <citation type="submission" date="2024-02" db="EMBL/GenBank/DDBJ databases">
        <title>De novo assembly and annotation of 12 fungi associated with fruit tree decline syndrome in Ontario, Canada.</title>
        <authorList>
            <person name="Sulman M."/>
            <person name="Ellouze W."/>
            <person name="Ilyukhin E."/>
        </authorList>
    </citation>
    <scope>NUCLEOTIDE SEQUENCE [LARGE SCALE GENOMIC DNA]</scope>
    <source>
        <strain evidence="15 16">FDS-637</strain>
    </source>
</reference>
<evidence type="ECO:0000256" key="1">
    <source>
        <dbReference type="ARBA" id="ARBA00004613"/>
    </source>
</evidence>
<comment type="catalytic activity">
    <reaction evidence="8">
        <text>Successive hydrolysis of beta-D-glucose units from the non-reducing ends of (1-&gt;3)-beta-D-glucans, releasing alpha-glucose.</text>
        <dbReference type="EC" id="3.2.1.58"/>
    </reaction>
</comment>
<feature type="domain" description="Glycoside hydrolase family 5" evidence="13">
    <location>
        <begin position="74"/>
        <end position="315"/>
    </location>
</feature>
<organism evidence="15 16">
    <name type="scientific">Diplodia seriata</name>
    <dbReference type="NCBI Taxonomy" id="420778"/>
    <lineage>
        <taxon>Eukaryota</taxon>
        <taxon>Fungi</taxon>
        <taxon>Dikarya</taxon>
        <taxon>Ascomycota</taxon>
        <taxon>Pezizomycotina</taxon>
        <taxon>Dothideomycetes</taxon>
        <taxon>Dothideomycetes incertae sedis</taxon>
        <taxon>Botryosphaeriales</taxon>
        <taxon>Botryosphaeriaceae</taxon>
        <taxon>Diplodia</taxon>
    </lineage>
</organism>
<feature type="compositionally biased region" description="Basic and acidic residues" evidence="11">
    <location>
        <begin position="847"/>
        <end position="866"/>
    </location>
</feature>
<dbReference type="PROSITE" id="PS00659">
    <property type="entry name" value="GLYCOSYL_HYDROL_F5"/>
    <property type="match status" value="1"/>
</dbReference>
<dbReference type="Pfam" id="PF26434">
    <property type="entry name" value="YAG7_C"/>
    <property type="match status" value="1"/>
</dbReference>
<feature type="domain" description="YAG7-like dimerisation" evidence="14">
    <location>
        <begin position="581"/>
        <end position="663"/>
    </location>
</feature>
<evidence type="ECO:0000256" key="8">
    <source>
        <dbReference type="ARBA" id="ARBA00036824"/>
    </source>
</evidence>
<gene>
    <name evidence="15" type="ORF">SLS55_006697</name>
</gene>
<evidence type="ECO:0000256" key="4">
    <source>
        <dbReference type="ARBA" id="ARBA00022729"/>
    </source>
</evidence>
<feature type="compositionally biased region" description="Low complexity" evidence="11">
    <location>
        <begin position="432"/>
        <end position="444"/>
    </location>
</feature>
<name>A0ABR3CEX0_9PEZI</name>
<dbReference type="InterPro" id="IPR001547">
    <property type="entry name" value="Glyco_hydro_5"/>
</dbReference>
<dbReference type="PANTHER" id="PTHR31297">
    <property type="entry name" value="GLUCAN ENDO-1,6-BETA-GLUCOSIDASE B"/>
    <property type="match status" value="1"/>
</dbReference>
<feature type="signal peptide" evidence="12">
    <location>
        <begin position="1"/>
        <end position="17"/>
    </location>
</feature>
<keyword evidence="7" id="KW-0961">Cell wall biogenesis/degradation</keyword>
<feature type="region of interest" description="Disordered" evidence="11">
    <location>
        <begin position="771"/>
        <end position="886"/>
    </location>
</feature>
<dbReference type="Pfam" id="PF00150">
    <property type="entry name" value="Cellulase"/>
    <property type="match status" value="1"/>
</dbReference>
<evidence type="ECO:0000313" key="16">
    <source>
        <dbReference type="Proteomes" id="UP001430584"/>
    </source>
</evidence>
<keyword evidence="3" id="KW-0964">Secreted</keyword>
<proteinExistence type="inferred from homology"/>
<feature type="compositionally biased region" description="Low complexity" evidence="11">
    <location>
        <begin position="795"/>
        <end position="813"/>
    </location>
</feature>
<evidence type="ECO:0000256" key="2">
    <source>
        <dbReference type="ARBA" id="ARBA00005641"/>
    </source>
</evidence>
<dbReference type="PANTHER" id="PTHR31297:SF1">
    <property type="entry name" value="GLUCAN 1,3-BETA-GLUCOSIDASE I_II-RELATED"/>
    <property type="match status" value="1"/>
</dbReference>
<evidence type="ECO:0000256" key="12">
    <source>
        <dbReference type="SAM" id="SignalP"/>
    </source>
</evidence>
<feature type="coiled-coil region" evidence="10">
    <location>
        <begin position="469"/>
        <end position="496"/>
    </location>
</feature>
<feature type="coiled-coil region" evidence="10">
    <location>
        <begin position="521"/>
        <end position="584"/>
    </location>
</feature>
<sequence length="886" mass="95626">MHFMQCLLALLVTLVQAFPTITDEVVAPRAPALPFLRGVNLGGWLIIEPFLTPDLFNGTNAVDQWTFDSQPGSEEALRQHWETYCTEDDIKKLASYGINAVRIGIGFWAYDNADTPYKSGADAYLNKAIQWAKNAGLLVVIDLHGAPGSPNGEASSGHLGSVEWQTGNGNLARTTKVLKIIAQKYATSELANTVVAIELVNEPTNSLPNNLTVTKNWAKMTYQAVRNAASNKDLRIAIHDQWTTPKSWLDVNKVLNGQTPNSFVLDLHHYQIFTEEDRNLDQPGHIQKVCRFASEQLAFAESKDLPVHVGEFSGNTFICVNPDGTTFADPAGTGKACKIDGCQCETDGGIKVDEWSDALTQQVRRYIEAQLDMYEEYAGGWFFWNFKGPGSWGFMEGVEKLSTSMSTGNISNPPSSAPAESKSARKKKAKAEAAAAAAAAASPATPTKDDQNPIDGGVNGADDGEHPYIKDLQKRLRSINKKLNAMEKVNSVMKENPNVSLDDLVASKKINTDQKAQALKKPSLEAEREQLNEQLVNFKKVQEELAAKLIRQKEAVEAAHAKELKELEDKIRAEEKAEADKTVKQRLLVFSQFLRSAAARRQQGDEETELSKAFEGALLLVYGGNPEAVTAAEKLISGSEEHVISTEGLELTVSYAQVKQASVEDAPFAAEEAWVDEVNQAAQAPQEEDKPPSYNEATTTVGTDPTVAHAGLTELDANVASTNGEPAAETSTVPTANVDDSAANAAGDRWDTKAPGSEDPLAESFEMVPRDPTETEAVHEPAPAASTQSWAEDTPAPAAPAAPAAAPQAAAPATNGDGFQEVPSSRGGRGRGNYQGERRGYRGRGGPRGEGRGRGGYRGDRGDGYRGRGGYRGGRGRDNHQAQPSQ</sequence>
<keyword evidence="10" id="KW-0175">Coiled coil</keyword>
<dbReference type="EMBL" id="JAJVCZ030000006">
    <property type="protein sequence ID" value="KAL0259192.1"/>
    <property type="molecule type" value="Genomic_DNA"/>
</dbReference>
<dbReference type="Proteomes" id="UP001430584">
    <property type="component" value="Unassembled WGS sequence"/>
</dbReference>
<evidence type="ECO:0000256" key="3">
    <source>
        <dbReference type="ARBA" id="ARBA00022525"/>
    </source>
</evidence>
<evidence type="ECO:0000256" key="7">
    <source>
        <dbReference type="ARBA" id="ARBA00023316"/>
    </source>
</evidence>
<dbReference type="EC" id="3.2.1.58" evidence="9"/>
<dbReference type="InterPro" id="IPR058602">
    <property type="entry name" value="YAG7_dimerisation_dom"/>
</dbReference>
<dbReference type="Gene3D" id="3.20.20.80">
    <property type="entry name" value="Glycosidases"/>
    <property type="match status" value="1"/>
</dbReference>
<dbReference type="InterPro" id="IPR050386">
    <property type="entry name" value="Glycosyl_hydrolase_5"/>
</dbReference>
<keyword evidence="16" id="KW-1185">Reference proteome</keyword>